<proteinExistence type="predicted"/>
<accession>X0WNP9</accession>
<reference evidence="1" key="1">
    <citation type="journal article" date="2014" name="Front. Microbiol.">
        <title>High frequency of phylogenetically diverse reductive dehalogenase-homologous genes in deep subseafloor sedimentary metagenomes.</title>
        <authorList>
            <person name="Kawai M."/>
            <person name="Futagami T."/>
            <person name="Toyoda A."/>
            <person name="Takaki Y."/>
            <person name="Nishi S."/>
            <person name="Hori S."/>
            <person name="Arai W."/>
            <person name="Tsubouchi T."/>
            <person name="Morono Y."/>
            <person name="Uchiyama I."/>
            <person name="Ito T."/>
            <person name="Fujiyama A."/>
            <person name="Inagaki F."/>
            <person name="Takami H."/>
        </authorList>
    </citation>
    <scope>NUCLEOTIDE SEQUENCE</scope>
    <source>
        <strain evidence="1">Expedition CK06-06</strain>
    </source>
</reference>
<comment type="caution">
    <text evidence="1">The sequence shown here is derived from an EMBL/GenBank/DDBJ whole genome shotgun (WGS) entry which is preliminary data.</text>
</comment>
<dbReference type="EMBL" id="BARS01049405">
    <property type="protein sequence ID" value="GAG32589.1"/>
    <property type="molecule type" value="Genomic_DNA"/>
</dbReference>
<dbReference type="AlphaFoldDB" id="X0WNP9"/>
<organism evidence="1">
    <name type="scientific">marine sediment metagenome</name>
    <dbReference type="NCBI Taxonomy" id="412755"/>
    <lineage>
        <taxon>unclassified sequences</taxon>
        <taxon>metagenomes</taxon>
        <taxon>ecological metagenomes</taxon>
    </lineage>
</organism>
<name>X0WNP9_9ZZZZ</name>
<feature type="non-terminal residue" evidence="1">
    <location>
        <position position="1"/>
    </location>
</feature>
<protein>
    <submittedName>
        <fullName evidence="1">Uncharacterized protein</fullName>
    </submittedName>
</protein>
<sequence>KTTNNNILDITIDGEIKAIFSKTGRLFDVEFRNLE</sequence>
<evidence type="ECO:0000313" key="1">
    <source>
        <dbReference type="EMBL" id="GAG32589.1"/>
    </source>
</evidence>
<gene>
    <name evidence="1" type="ORF">S01H1_73903</name>
</gene>